<dbReference type="Proteomes" id="UP000827609">
    <property type="component" value="Segment"/>
</dbReference>
<reference evidence="1" key="1">
    <citation type="submission" date="2021-06" db="EMBL/GenBank/DDBJ databases">
        <title>Complete genome sequence of Erwinia phage pEa_SNUABM_7.</title>
        <authorList>
            <person name="Kim S.G."/>
            <person name="Park S.C."/>
        </authorList>
    </citation>
    <scope>NUCLEOTIDE SEQUENCE</scope>
</reference>
<dbReference type="EMBL" id="MZ475896">
    <property type="protein sequence ID" value="QYW04937.1"/>
    <property type="molecule type" value="Genomic_DNA"/>
</dbReference>
<evidence type="ECO:0000313" key="2">
    <source>
        <dbReference type="Proteomes" id="UP000827609"/>
    </source>
</evidence>
<evidence type="ECO:0000313" key="1">
    <source>
        <dbReference type="EMBL" id="QYW04937.1"/>
    </source>
</evidence>
<sequence>MSSLVKLQFIFPELTSVTVTVSDSDIPRYLNIAAGAEVTYEGETALERITDVNLLRNLLVVDRKILEMLLERHNSANVSSEIAHAVDQIKFVPNRGLKLIVNRYR</sequence>
<name>A0AAE7WTT1_9CAUD</name>
<accession>A0AAE7WTT1</accession>
<proteinExistence type="predicted"/>
<gene>
    <name evidence="1" type="ORF">pEaSNUABM7_00269</name>
</gene>
<protein>
    <submittedName>
        <fullName evidence="1">Uncharacterized protein</fullName>
    </submittedName>
</protein>
<keyword evidence="2" id="KW-1185">Reference proteome</keyword>
<organism evidence="1 2">
    <name type="scientific">Erwinia phage pEa_SNUABM_7</name>
    <dbReference type="NCBI Taxonomy" id="2866695"/>
    <lineage>
        <taxon>Viruses</taxon>
        <taxon>Duplodnaviria</taxon>
        <taxon>Heunggongvirae</taxon>
        <taxon>Uroviricota</taxon>
        <taxon>Caudoviricetes</taxon>
        <taxon>Snuvirus</taxon>
        <taxon>Snuvirus SNUABM7</taxon>
    </lineage>
</organism>